<evidence type="ECO:0000313" key="3">
    <source>
        <dbReference type="Proteomes" id="UP000887159"/>
    </source>
</evidence>
<proteinExistence type="predicted"/>
<feature type="region of interest" description="Disordered" evidence="1">
    <location>
        <begin position="53"/>
        <end position="76"/>
    </location>
</feature>
<protein>
    <submittedName>
        <fullName evidence="2">Uncharacterized protein</fullName>
    </submittedName>
</protein>
<evidence type="ECO:0000313" key="2">
    <source>
        <dbReference type="EMBL" id="GFY20938.1"/>
    </source>
</evidence>
<sequence length="76" mass="8273">MSSGRSLPHFNLGVLGEIQGDSHTLQAVLCPKTHNPIGIFQSNCHNYVSPHRFLPSEATPPSHQTKKATLSPLTSR</sequence>
<dbReference type="Proteomes" id="UP000887159">
    <property type="component" value="Unassembled WGS sequence"/>
</dbReference>
<gene>
    <name evidence="2" type="ORF">TNCV_3989821</name>
</gene>
<organism evidence="2 3">
    <name type="scientific">Trichonephila clavipes</name>
    <name type="common">Golden silk orbweaver</name>
    <name type="synonym">Nephila clavipes</name>
    <dbReference type="NCBI Taxonomy" id="2585209"/>
    <lineage>
        <taxon>Eukaryota</taxon>
        <taxon>Metazoa</taxon>
        <taxon>Ecdysozoa</taxon>
        <taxon>Arthropoda</taxon>
        <taxon>Chelicerata</taxon>
        <taxon>Arachnida</taxon>
        <taxon>Araneae</taxon>
        <taxon>Araneomorphae</taxon>
        <taxon>Entelegynae</taxon>
        <taxon>Araneoidea</taxon>
        <taxon>Nephilidae</taxon>
        <taxon>Trichonephila</taxon>
    </lineage>
</organism>
<name>A0A8X6T0C7_TRICX</name>
<reference evidence="2" key="1">
    <citation type="submission" date="2020-08" db="EMBL/GenBank/DDBJ databases">
        <title>Multicomponent nature underlies the extraordinary mechanical properties of spider dragline silk.</title>
        <authorList>
            <person name="Kono N."/>
            <person name="Nakamura H."/>
            <person name="Mori M."/>
            <person name="Yoshida Y."/>
            <person name="Ohtoshi R."/>
            <person name="Malay A.D."/>
            <person name="Moran D.A.P."/>
            <person name="Tomita M."/>
            <person name="Numata K."/>
            <person name="Arakawa K."/>
        </authorList>
    </citation>
    <scope>NUCLEOTIDE SEQUENCE</scope>
</reference>
<accession>A0A8X6T0C7</accession>
<comment type="caution">
    <text evidence="2">The sequence shown here is derived from an EMBL/GenBank/DDBJ whole genome shotgun (WGS) entry which is preliminary data.</text>
</comment>
<keyword evidence="3" id="KW-1185">Reference proteome</keyword>
<feature type="compositionally biased region" description="Polar residues" evidence="1">
    <location>
        <begin position="59"/>
        <end position="76"/>
    </location>
</feature>
<dbReference type="EMBL" id="BMAU01021357">
    <property type="protein sequence ID" value="GFY20938.1"/>
    <property type="molecule type" value="Genomic_DNA"/>
</dbReference>
<dbReference type="AlphaFoldDB" id="A0A8X6T0C7"/>
<evidence type="ECO:0000256" key="1">
    <source>
        <dbReference type="SAM" id="MobiDB-lite"/>
    </source>
</evidence>